<evidence type="ECO:0000313" key="1">
    <source>
        <dbReference type="EMBL" id="KIM92778.1"/>
    </source>
</evidence>
<organism evidence="1 2">
    <name type="scientific">Oidiodendron maius (strain Zn)</name>
    <dbReference type="NCBI Taxonomy" id="913774"/>
    <lineage>
        <taxon>Eukaryota</taxon>
        <taxon>Fungi</taxon>
        <taxon>Dikarya</taxon>
        <taxon>Ascomycota</taxon>
        <taxon>Pezizomycotina</taxon>
        <taxon>Leotiomycetes</taxon>
        <taxon>Leotiomycetes incertae sedis</taxon>
        <taxon>Myxotrichaceae</taxon>
        <taxon>Oidiodendron</taxon>
    </lineage>
</organism>
<dbReference type="SUPFAM" id="SSF54427">
    <property type="entry name" value="NTF2-like"/>
    <property type="match status" value="1"/>
</dbReference>
<gene>
    <name evidence="1" type="ORF">OIDMADRAFT_149980</name>
</gene>
<dbReference type="InParanoid" id="A0A0C3C1Q1"/>
<keyword evidence="2" id="KW-1185">Reference proteome</keyword>
<evidence type="ECO:0008006" key="3">
    <source>
        <dbReference type="Google" id="ProtNLM"/>
    </source>
</evidence>
<name>A0A0C3C1Q1_OIDMZ</name>
<protein>
    <recommendedName>
        <fullName evidence="3">SnoaL-like domain-containing protein</fullName>
    </recommendedName>
</protein>
<dbReference type="AlphaFoldDB" id="A0A0C3C1Q1"/>
<dbReference type="EMBL" id="KN832906">
    <property type="protein sequence ID" value="KIM92778.1"/>
    <property type="molecule type" value="Genomic_DNA"/>
</dbReference>
<sequence length="132" mass="14979">MDKVTVDQARALVEATTFDIFNERDQTKRRQLMEKYWASDITCYSPFGASAGYDAMDQLWDGLHADEKSTWAFQRSGDLWLNFNIIMQPWVYGPIGEEGGMKGWDVLIVNDDGRVQELYAMIDGVSTHTGTA</sequence>
<dbReference type="STRING" id="913774.A0A0C3C1Q1"/>
<accession>A0A0C3C1Q1</accession>
<dbReference type="OrthoDB" id="3472187at2759"/>
<proteinExistence type="predicted"/>
<evidence type="ECO:0000313" key="2">
    <source>
        <dbReference type="Proteomes" id="UP000054321"/>
    </source>
</evidence>
<dbReference type="HOGENOM" id="CLU_125060_2_0_1"/>
<dbReference type="Gene3D" id="3.10.450.50">
    <property type="match status" value="1"/>
</dbReference>
<reference evidence="2" key="2">
    <citation type="submission" date="2015-01" db="EMBL/GenBank/DDBJ databases">
        <title>Evolutionary Origins and Diversification of the Mycorrhizal Mutualists.</title>
        <authorList>
            <consortium name="DOE Joint Genome Institute"/>
            <consortium name="Mycorrhizal Genomics Consortium"/>
            <person name="Kohler A."/>
            <person name="Kuo A."/>
            <person name="Nagy L.G."/>
            <person name="Floudas D."/>
            <person name="Copeland A."/>
            <person name="Barry K.W."/>
            <person name="Cichocki N."/>
            <person name="Veneault-Fourrey C."/>
            <person name="LaButti K."/>
            <person name="Lindquist E.A."/>
            <person name="Lipzen A."/>
            <person name="Lundell T."/>
            <person name="Morin E."/>
            <person name="Murat C."/>
            <person name="Riley R."/>
            <person name="Ohm R."/>
            <person name="Sun H."/>
            <person name="Tunlid A."/>
            <person name="Henrissat B."/>
            <person name="Grigoriev I.V."/>
            <person name="Hibbett D.S."/>
            <person name="Martin F."/>
        </authorList>
    </citation>
    <scope>NUCLEOTIDE SEQUENCE [LARGE SCALE GENOMIC DNA]</scope>
    <source>
        <strain evidence="2">Zn</strain>
    </source>
</reference>
<dbReference type="InterPro" id="IPR032710">
    <property type="entry name" value="NTF2-like_dom_sf"/>
</dbReference>
<dbReference type="Proteomes" id="UP000054321">
    <property type="component" value="Unassembled WGS sequence"/>
</dbReference>
<reference evidence="1 2" key="1">
    <citation type="submission" date="2014-04" db="EMBL/GenBank/DDBJ databases">
        <authorList>
            <consortium name="DOE Joint Genome Institute"/>
            <person name="Kuo A."/>
            <person name="Martino E."/>
            <person name="Perotto S."/>
            <person name="Kohler A."/>
            <person name="Nagy L.G."/>
            <person name="Floudas D."/>
            <person name="Copeland A."/>
            <person name="Barry K.W."/>
            <person name="Cichocki N."/>
            <person name="Veneault-Fourrey C."/>
            <person name="LaButti K."/>
            <person name="Lindquist E.A."/>
            <person name="Lipzen A."/>
            <person name="Lundell T."/>
            <person name="Morin E."/>
            <person name="Murat C."/>
            <person name="Sun H."/>
            <person name="Tunlid A."/>
            <person name="Henrissat B."/>
            <person name="Grigoriev I.V."/>
            <person name="Hibbett D.S."/>
            <person name="Martin F."/>
            <person name="Nordberg H.P."/>
            <person name="Cantor M.N."/>
            <person name="Hua S.X."/>
        </authorList>
    </citation>
    <scope>NUCLEOTIDE SEQUENCE [LARGE SCALE GENOMIC DNA]</scope>
    <source>
        <strain evidence="1 2">Zn</strain>
    </source>
</reference>